<dbReference type="PANTHER" id="PTHR12468">
    <property type="entry name" value="GPI MANNOSYLTRANSFERASE 2"/>
    <property type="match status" value="1"/>
</dbReference>
<sequence>MNGVIFATVMWLFSRMVIAIAMLVIAPLLPAPPGGIQPTVSWDVFLAWDSYFYQAIALSGYEYANDGQGHNVAFFPLFPLLVRAVMIGELPFNVAGTIVNNLAFWGALIVLYAWVQESHGQKVARWTTAVLAWCPFSLFGTVIYTEGLFLLLSTAALRSFDRKHYGWSALWGGLASATRLPGIALSPAFWLVAWREKRSAIAYFPSLATAGGLGLYSLYCGIRFGDMLAFLRVQQAWHPEQAFYGQGWLKMLVQISVGTANWNQGWLHDPWHPLIFVTICALGYLLWRSRILGENSQSPTEDCIPHYTRHPTPPIRHPVLHTLQPSWRSHLKRLCVDKGYGFYLLGILLWLLAGDPLINMIMVWGGGYLLVQQRTKLRPVTVIYGLCSLAVILSPGRTISAERHAYGIVSIAIALGLLLARYPRWGWATLLFFTLVLLSFAVRFSQHLWVA</sequence>
<dbReference type="GO" id="GO:0000009">
    <property type="term" value="F:alpha-1,6-mannosyltransferase activity"/>
    <property type="evidence" value="ECO:0007669"/>
    <property type="project" value="InterPro"/>
</dbReference>
<feature type="transmembrane region" description="Helical" evidence="10">
    <location>
        <begin position="12"/>
        <end position="29"/>
    </location>
</feature>
<dbReference type="RefSeq" id="WP_006098991.1">
    <property type="nucleotide sequence ID" value="NZ_DS989843.1"/>
</dbReference>
<evidence type="ECO:0000256" key="8">
    <source>
        <dbReference type="ARBA" id="ARBA00022989"/>
    </source>
</evidence>
<dbReference type="Proteomes" id="UP000003835">
    <property type="component" value="Unassembled WGS sequence"/>
</dbReference>
<organism evidence="11 12">
    <name type="scientific">Coleofasciculus chthonoplastes PCC 7420</name>
    <dbReference type="NCBI Taxonomy" id="118168"/>
    <lineage>
        <taxon>Bacteria</taxon>
        <taxon>Bacillati</taxon>
        <taxon>Cyanobacteriota</taxon>
        <taxon>Cyanophyceae</taxon>
        <taxon>Coleofasciculales</taxon>
        <taxon>Coleofasciculaceae</taxon>
        <taxon>Coleofasciculus</taxon>
    </lineage>
</organism>
<evidence type="ECO:0000256" key="5">
    <source>
        <dbReference type="ARBA" id="ARBA00022679"/>
    </source>
</evidence>
<feature type="transmembrane region" description="Helical" evidence="10">
    <location>
        <begin position="377"/>
        <end position="393"/>
    </location>
</feature>
<feature type="transmembrane region" description="Helical" evidence="10">
    <location>
        <begin position="428"/>
        <end position="445"/>
    </location>
</feature>
<keyword evidence="12" id="KW-1185">Reference proteome</keyword>
<protein>
    <recommendedName>
        <fullName evidence="13">Integral membrane protein</fullName>
    </recommendedName>
</protein>
<feature type="transmembrane region" description="Helical" evidence="10">
    <location>
        <begin position="90"/>
        <end position="114"/>
    </location>
</feature>
<keyword evidence="6 10" id="KW-0812">Transmembrane</keyword>
<evidence type="ECO:0000256" key="4">
    <source>
        <dbReference type="ARBA" id="ARBA00022676"/>
    </source>
</evidence>
<dbReference type="GO" id="GO:0004376">
    <property type="term" value="F:GPI mannosyltransferase activity"/>
    <property type="evidence" value="ECO:0007669"/>
    <property type="project" value="InterPro"/>
</dbReference>
<feature type="transmembrane region" description="Helical" evidence="10">
    <location>
        <begin position="405"/>
        <end position="422"/>
    </location>
</feature>
<dbReference type="GO" id="GO:0031501">
    <property type="term" value="C:mannosyltransferase complex"/>
    <property type="evidence" value="ECO:0007669"/>
    <property type="project" value="TreeGrafter"/>
</dbReference>
<evidence type="ECO:0000256" key="6">
    <source>
        <dbReference type="ARBA" id="ARBA00022692"/>
    </source>
</evidence>
<keyword evidence="9 10" id="KW-0472">Membrane</keyword>
<evidence type="ECO:0000313" key="11">
    <source>
        <dbReference type="EMBL" id="EDX77730.1"/>
    </source>
</evidence>
<dbReference type="eggNOG" id="COG5542">
    <property type="taxonomic scope" value="Bacteria"/>
</dbReference>
<accession>B4VK49</accession>
<feature type="transmembrane region" description="Helical" evidence="10">
    <location>
        <begin position="126"/>
        <end position="145"/>
    </location>
</feature>
<dbReference type="AlphaFoldDB" id="B4VK49"/>
<feature type="transmembrane region" description="Helical" evidence="10">
    <location>
        <begin position="165"/>
        <end position="193"/>
    </location>
</feature>
<keyword evidence="8 10" id="KW-1133">Transmembrane helix</keyword>
<reference evidence="11 12" key="1">
    <citation type="submission" date="2008-07" db="EMBL/GenBank/DDBJ databases">
        <authorList>
            <person name="Tandeau de Marsac N."/>
            <person name="Ferriera S."/>
            <person name="Johnson J."/>
            <person name="Kravitz S."/>
            <person name="Beeson K."/>
            <person name="Sutton G."/>
            <person name="Rogers Y.-H."/>
            <person name="Friedman R."/>
            <person name="Frazier M."/>
            <person name="Venter J.C."/>
        </authorList>
    </citation>
    <scope>NUCLEOTIDE SEQUENCE [LARGE SCALE GENOMIC DNA]</scope>
    <source>
        <strain evidence="11 12">PCC 7420</strain>
    </source>
</reference>
<evidence type="ECO:0000256" key="9">
    <source>
        <dbReference type="ARBA" id="ARBA00023136"/>
    </source>
</evidence>
<evidence type="ECO:0000256" key="3">
    <source>
        <dbReference type="ARBA" id="ARBA00022502"/>
    </source>
</evidence>
<evidence type="ECO:0000256" key="1">
    <source>
        <dbReference type="ARBA" id="ARBA00004477"/>
    </source>
</evidence>
<feature type="transmembrane region" description="Helical" evidence="10">
    <location>
        <begin position="200"/>
        <end position="219"/>
    </location>
</feature>
<feature type="transmembrane region" description="Helical" evidence="10">
    <location>
        <begin position="271"/>
        <end position="287"/>
    </location>
</feature>
<dbReference type="InterPro" id="IPR007315">
    <property type="entry name" value="PIG-V/Gpi18"/>
</dbReference>
<evidence type="ECO:0008006" key="13">
    <source>
        <dbReference type="Google" id="ProtNLM"/>
    </source>
</evidence>
<dbReference type="EMBL" id="DS989843">
    <property type="protein sequence ID" value="EDX77730.1"/>
    <property type="molecule type" value="Genomic_DNA"/>
</dbReference>
<feature type="transmembrane region" description="Helical" evidence="10">
    <location>
        <begin position="342"/>
        <end position="365"/>
    </location>
</feature>
<dbReference type="Pfam" id="PF04188">
    <property type="entry name" value="Mannosyl_trans2"/>
    <property type="match status" value="1"/>
</dbReference>
<dbReference type="GO" id="GO:0016020">
    <property type="term" value="C:membrane"/>
    <property type="evidence" value="ECO:0007669"/>
    <property type="project" value="GOC"/>
</dbReference>
<keyword evidence="5" id="KW-0808">Transferase</keyword>
<dbReference type="UniPathway" id="UPA00196"/>
<evidence type="ECO:0000256" key="7">
    <source>
        <dbReference type="ARBA" id="ARBA00022824"/>
    </source>
</evidence>
<dbReference type="HOGENOM" id="CLU_715348_0_0_3"/>
<keyword evidence="3" id="KW-0337">GPI-anchor biosynthesis</keyword>
<dbReference type="GO" id="GO:0006506">
    <property type="term" value="P:GPI anchor biosynthetic process"/>
    <property type="evidence" value="ECO:0007669"/>
    <property type="project" value="UniProtKB-UniPathway"/>
</dbReference>
<evidence type="ECO:0000313" key="12">
    <source>
        <dbReference type="Proteomes" id="UP000003835"/>
    </source>
</evidence>
<evidence type="ECO:0000256" key="10">
    <source>
        <dbReference type="SAM" id="Phobius"/>
    </source>
</evidence>
<name>B4VK49_9CYAN</name>
<keyword evidence="4" id="KW-0328">Glycosyltransferase</keyword>
<dbReference type="PANTHER" id="PTHR12468:SF2">
    <property type="entry name" value="GPI MANNOSYLTRANSFERASE 2"/>
    <property type="match status" value="1"/>
</dbReference>
<gene>
    <name evidence="11" type="ORF">MC7420_3054</name>
</gene>
<comment type="pathway">
    <text evidence="2">Glycolipid biosynthesis; glycosylphosphatidylinositol-anchor biosynthesis.</text>
</comment>
<keyword evidence="7" id="KW-0256">Endoplasmic reticulum</keyword>
<comment type="subcellular location">
    <subcellularLocation>
        <location evidence="1">Endoplasmic reticulum membrane</location>
        <topology evidence="1">Multi-pass membrane protein</topology>
    </subcellularLocation>
</comment>
<evidence type="ECO:0000256" key="2">
    <source>
        <dbReference type="ARBA" id="ARBA00004687"/>
    </source>
</evidence>
<dbReference type="STRING" id="118168.MC7420_3054"/>
<proteinExistence type="predicted"/>